<reference evidence="1" key="2">
    <citation type="submission" date="2025-03" db="EMBL/GenBank/DDBJ databases">
        <authorList>
            <consortium name="ELIXIR-Norway"/>
            <consortium name="Elixir Norway"/>
        </authorList>
    </citation>
    <scope>NUCLEOTIDE SEQUENCE</scope>
</reference>
<organism evidence="1 2">
    <name type="scientific">Rangifer tarandus platyrhynchus</name>
    <name type="common">Svalbard reindeer</name>
    <dbReference type="NCBI Taxonomy" id="3082113"/>
    <lineage>
        <taxon>Eukaryota</taxon>
        <taxon>Metazoa</taxon>
        <taxon>Chordata</taxon>
        <taxon>Craniata</taxon>
        <taxon>Vertebrata</taxon>
        <taxon>Euteleostomi</taxon>
        <taxon>Mammalia</taxon>
        <taxon>Eutheria</taxon>
        <taxon>Laurasiatheria</taxon>
        <taxon>Artiodactyla</taxon>
        <taxon>Ruminantia</taxon>
        <taxon>Pecora</taxon>
        <taxon>Cervidae</taxon>
        <taxon>Odocoileinae</taxon>
        <taxon>Rangifer</taxon>
    </lineage>
</organism>
<protein>
    <submittedName>
        <fullName evidence="1">Uncharacterized protein</fullName>
    </submittedName>
</protein>
<name>A0AC59YIL9_RANTA</name>
<proteinExistence type="predicted"/>
<accession>A0AC59YIL9</accession>
<evidence type="ECO:0000313" key="2">
    <source>
        <dbReference type="Proteomes" id="UP001162501"/>
    </source>
</evidence>
<sequence>MLCYDKEETLFYLRQNTKHRCFSIENKLFNKNYTYSRSFLSLTHFFLLSVGYWPYQHSSTKSPPLETPGCFVLHGRKVQKQFGFCLHFSFGCLVLCRHNHR</sequence>
<dbReference type="Proteomes" id="UP001162501">
    <property type="component" value="Chromosome 16"/>
</dbReference>
<gene>
    <name evidence="1" type="ORF">MRATA1EN22A_LOCUS6405</name>
</gene>
<dbReference type="EMBL" id="OX596100">
    <property type="protein sequence ID" value="CAM9714150.1"/>
    <property type="molecule type" value="Genomic_DNA"/>
</dbReference>
<evidence type="ECO:0000313" key="1">
    <source>
        <dbReference type="EMBL" id="CAM9714150.1"/>
    </source>
</evidence>
<reference evidence="1" key="1">
    <citation type="submission" date="2023-05" db="EMBL/GenBank/DDBJ databases">
        <authorList>
            <consortium name="ELIXIR-Norway"/>
        </authorList>
    </citation>
    <scope>NUCLEOTIDE SEQUENCE</scope>
</reference>